<keyword evidence="3" id="KW-0813">Transport</keyword>
<dbReference type="InterPro" id="IPR027417">
    <property type="entry name" value="P-loop_NTPase"/>
</dbReference>
<dbReference type="InterPro" id="IPR050086">
    <property type="entry name" value="MetN_ABC_transporter-like"/>
</dbReference>
<keyword evidence="5" id="KW-0547">Nucleotide-binding</keyword>
<dbReference type="PROSITE" id="PS50893">
    <property type="entry name" value="ABC_TRANSPORTER_2"/>
    <property type="match status" value="1"/>
</dbReference>
<feature type="domain" description="ABC transporter" evidence="9">
    <location>
        <begin position="23"/>
        <end position="257"/>
    </location>
</feature>
<dbReference type="Proteomes" id="UP001500909">
    <property type="component" value="Unassembled WGS sequence"/>
</dbReference>
<accession>A0ABP3LAB9</accession>
<dbReference type="SUPFAM" id="SSF52540">
    <property type="entry name" value="P-loop containing nucleoside triphosphate hydrolases"/>
    <property type="match status" value="1"/>
</dbReference>
<evidence type="ECO:0000256" key="4">
    <source>
        <dbReference type="ARBA" id="ARBA00022475"/>
    </source>
</evidence>
<sequence>MTGMTTDTAKTGRAPAAGDPTAIAVTGLHKAFGDLEVLKGIDFTVRRGEVVCVIGPSGSGKSTLLRCVNLLEEPTSGTVVVAGTEVTDPDVDIDRVRRRIGMVFQSFNLFPHLTALENLTIAQRRVLRRDKAEAERIARANLARVGLSDKERSYPAQLSGGQQQRVAIARALSMDPELMLFDEPTSALDPELVGDVLAVMRSLADEGMTMLVVTHEMSFAREVADRVVFMDGGVIVEEGPPDRVVGAPQHERTRTFLARVLDPAAAEVGEVADAGPEGKRVDR</sequence>
<keyword evidence="11" id="KW-1185">Reference proteome</keyword>
<evidence type="ECO:0000256" key="8">
    <source>
        <dbReference type="ARBA" id="ARBA00023136"/>
    </source>
</evidence>
<dbReference type="SMART" id="SM00382">
    <property type="entry name" value="AAA"/>
    <property type="match status" value="1"/>
</dbReference>
<evidence type="ECO:0000256" key="7">
    <source>
        <dbReference type="ARBA" id="ARBA00022970"/>
    </source>
</evidence>
<comment type="caution">
    <text evidence="10">The sequence shown here is derived from an EMBL/GenBank/DDBJ whole genome shotgun (WGS) entry which is preliminary data.</text>
</comment>
<evidence type="ECO:0000313" key="10">
    <source>
        <dbReference type="EMBL" id="GAA0493948.1"/>
    </source>
</evidence>
<protein>
    <submittedName>
        <fullName evidence="10">Amino acid ABC transporter ATP-binding protein</fullName>
    </submittedName>
</protein>
<keyword evidence="8" id="KW-0472">Membrane</keyword>
<keyword evidence="6 10" id="KW-0067">ATP-binding</keyword>
<dbReference type="PANTHER" id="PTHR43166">
    <property type="entry name" value="AMINO ACID IMPORT ATP-BINDING PROTEIN"/>
    <property type="match status" value="1"/>
</dbReference>
<proteinExistence type="inferred from homology"/>
<comment type="subcellular location">
    <subcellularLocation>
        <location evidence="1">Cell membrane</location>
        <topology evidence="1">Peripheral membrane protein</topology>
    </subcellularLocation>
</comment>
<reference evidence="11" key="1">
    <citation type="journal article" date="2019" name="Int. J. Syst. Evol. Microbiol.">
        <title>The Global Catalogue of Microorganisms (GCM) 10K type strain sequencing project: providing services to taxonomists for standard genome sequencing and annotation.</title>
        <authorList>
            <consortium name="The Broad Institute Genomics Platform"/>
            <consortium name="The Broad Institute Genome Sequencing Center for Infectious Disease"/>
            <person name="Wu L."/>
            <person name="Ma J."/>
        </authorList>
    </citation>
    <scope>NUCLEOTIDE SEQUENCE [LARGE SCALE GENOMIC DNA]</scope>
    <source>
        <strain evidence="11">JCM 4805</strain>
    </source>
</reference>
<evidence type="ECO:0000259" key="9">
    <source>
        <dbReference type="PROSITE" id="PS50893"/>
    </source>
</evidence>
<comment type="similarity">
    <text evidence="2">Belongs to the ABC transporter superfamily.</text>
</comment>
<dbReference type="PIRSF" id="PIRSF039085">
    <property type="entry name" value="ABC_ATPase_HisP"/>
    <property type="match status" value="1"/>
</dbReference>
<evidence type="ECO:0000313" key="11">
    <source>
        <dbReference type="Proteomes" id="UP001500909"/>
    </source>
</evidence>
<dbReference type="Pfam" id="PF00005">
    <property type="entry name" value="ABC_tran"/>
    <property type="match status" value="1"/>
</dbReference>
<evidence type="ECO:0000256" key="5">
    <source>
        <dbReference type="ARBA" id="ARBA00022741"/>
    </source>
</evidence>
<gene>
    <name evidence="10" type="ORF">GCM10010361_69040</name>
</gene>
<keyword evidence="7" id="KW-0029">Amino-acid transport</keyword>
<dbReference type="Gene3D" id="3.40.50.300">
    <property type="entry name" value="P-loop containing nucleotide triphosphate hydrolases"/>
    <property type="match status" value="1"/>
</dbReference>
<dbReference type="CDD" id="cd03262">
    <property type="entry name" value="ABC_HisP_GlnQ"/>
    <property type="match status" value="1"/>
</dbReference>
<dbReference type="InterPro" id="IPR017871">
    <property type="entry name" value="ABC_transporter-like_CS"/>
</dbReference>
<dbReference type="PANTHER" id="PTHR43166:SF9">
    <property type="entry name" value="GLUTAMATE_ASPARTATE IMPORT ATP-BINDING PROTEIN GLTL"/>
    <property type="match status" value="1"/>
</dbReference>
<evidence type="ECO:0000256" key="3">
    <source>
        <dbReference type="ARBA" id="ARBA00022448"/>
    </source>
</evidence>
<dbReference type="InterPro" id="IPR030679">
    <property type="entry name" value="ABC_ATPase_HisP-typ"/>
</dbReference>
<dbReference type="PROSITE" id="PS00211">
    <property type="entry name" value="ABC_TRANSPORTER_1"/>
    <property type="match status" value="1"/>
</dbReference>
<dbReference type="InterPro" id="IPR003439">
    <property type="entry name" value="ABC_transporter-like_ATP-bd"/>
</dbReference>
<dbReference type="EMBL" id="BAAABY010000054">
    <property type="protein sequence ID" value="GAA0493948.1"/>
    <property type="molecule type" value="Genomic_DNA"/>
</dbReference>
<evidence type="ECO:0000256" key="6">
    <source>
        <dbReference type="ARBA" id="ARBA00022840"/>
    </source>
</evidence>
<evidence type="ECO:0000256" key="2">
    <source>
        <dbReference type="ARBA" id="ARBA00005417"/>
    </source>
</evidence>
<organism evidence="10 11">
    <name type="scientific">Streptomyces olivaceiscleroticus</name>
    <dbReference type="NCBI Taxonomy" id="68245"/>
    <lineage>
        <taxon>Bacteria</taxon>
        <taxon>Bacillati</taxon>
        <taxon>Actinomycetota</taxon>
        <taxon>Actinomycetes</taxon>
        <taxon>Kitasatosporales</taxon>
        <taxon>Streptomycetaceae</taxon>
        <taxon>Streptomyces</taxon>
    </lineage>
</organism>
<dbReference type="GO" id="GO:0005524">
    <property type="term" value="F:ATP binding"/>
    <property type="evidence" value="ECO:0007669"/>
    <property type="project" value="UniProtKB-KW"/>
</dbReference>
<evidence type="ECO:0000256" key="1">
    <source>
        <dbReference type="ARBA" id="ARBA00004202"/>
    </source>
</evidence>
<keyword evidence="4" id="KW-1003">Cell membrane</keyword>
<dbReference type="InterPro" id="IPR003593">
    <property type="entry name" value="AAA+_ATPase"/>
</dbReference>
<name>A0ABP3LAB9_9ACTN</name>